<keyword evidence="2" id="KW-1185">Reference proteome</keyword>
<name>A0A834ZNC5_TETSI</name>
<evidence type="ECO:0000313" key="1">
    <source>
        <dbReference type="EMBL" id="KAF8410969.1"/>
    </source>
</evidence>
<accession>A0A834ZNC5</accession>
<gene>
    <name evidence="1" type="ORF">HHK36_003507</name>
</gene>
<dbReference type="Proteomes" id="UP000655225">
    <property type="component" value="Unassembled WGS sequence"/>
</dbReference>
<comment type="caution">
    <text evidence="1">The sequence shown here is derived from an EMBL/GenBank/DDBJ whole genome shotgun (WGS) entry which is preliminary data.</text>
</comment>
<protein>
    <submittedName>
        <fullName evidence="1">Uncharacterized protein</fullName>
    </submittedName>
</protein>
<sequence>MAVGEDERSRGDRTCVKGNRVRQFRFLLYCPDSLRGNLDLCSFVIFTVKSGFERKLNMRKWSEAAKQLQTISLLTQLAAEEALQAEAMAAASVIPVVSSKNGVS</sequence>
<reference evidence="1 2" key="1">
    <citation type="submission" date="2020-04" db="EMBL/GenBank/DDBJ databases">
        <title>Plant Genome Project.</title>
        <authorList>
            <person name="Zhang R.-G."/>
        </authorList>
    </citation>
    <scope>NUCLEOTIDE SEQUENCE [LARGE SCALE GENOMIC DNA]</scope>
    <source>
        <strain evidence="1">YNK0</strain>
        <tissue evidence="1">Leaf</tissue>
    </source>
</reference>
<proteinExistence type="predicted"/>
<evidence type="ECO:0000313" key="2">
    <source>
        <dbReference type="Proteomes" id="UP000655225"/>
    </source>
</evidence>
<dbReference type="AlphaFoldDB" id="A0A834ZNC5"/>
<dbReference type="EMBL" id="JABCRI010000002">
    <property type="protein sequence ID" value="KAF8410969.1"/>
    <property type="molecule type" value="Genomic_DNA"/>
</dbReference>
<organism evidence="1 2">
    <name type="scientific">Tetracentron sinense</name>
    <name type="common">Spur-leaf</name>
    <dbReference type="NCBI Taxonomy" id="13715"/>
    <lineage>
        <taxon>Eukaryota</taxon>
        <taxon>Viridiplantae</taxon>
        <taxon>Streptophyta</taxon>
        <taxon>Embryophyta</taxon>
        <taxon>Tracheophyta</taxon>
        <taxon>Spermatophyta</taxon>
        <taxon>Magnoliopsida</taxon>
        <taxon>Trochodendrales</taxon>
        <taxon>Trochodendraceae</taxon>
        <taxon>Tetracentron</taxon>
    </lineage>
</organism>